<dbReference type="GO" id="GO:0003911">
    <property type="term" value="F:DNA ligase (NAD+) activity"/>
    <property type="evidence" value="ECO:0007669"/>
    <property type="project" value="UniProtKB-UniRule"/>
</dbReference>
<comment type="catalytic activity">
    <reaction evidence="12 14">
        <text>NAD(+) + (deoxyribonucleotide)n-3'-hydroxyl + 5'-phospho-(deoxyribonucleotide)m = (deoxyribonucleotide)n+m + AMP + beta-nicotinamide D-nucleotide.</text>
        <dbReference type="EC" id="6.5.1.2"/>
    </reaction>
</comment>
<keyword evidence="11 14" id="KW-0234">DNA repair</keyword>
<accession>A0A9X4RWB0</accession>
<dbReference type="GO" id="GO:0006281">
    <property type="term" value="P:DNA repair"/>
    <property type="evidence" value="ECO:0007669"/>
    <property type="project" value="UniProtKB-KW"/>
</dbReference>
<dbReference type="GO" id="GO:0006260">
    <property type="term" value="P:DNA replication"/>
    <property type="evidence" value="ECO:0007669"/>
    <property type="project" value="UniProtKB-KW"/>
</dbReference>
<dbReference type="SUPFAM" id="SSF56091">
    <property type="entry name" value="DNA ligase/mRNA capping enzyme, catalytic domain"/>
    <property type="match status" value="1"/>
</dbReference>
<keyword evidence="10 14" id="KW-0520">NAD</keyword>
<dbReference type="InterPro" id="IPR010994">
    <property type="entry name" value="RuvA_2-like"/>
</dbReference>
<feature type="binding site" evidence="14">
    <location>
        <position position="308"/>
    </location>
    <ligand>
        <name>NAD(+)</name>
        <dbReference type="ChEBI" id="CHEBI:57540"/>
    </ligand>
</feature>
<dbReference type="PROSITE" id="PS50172">
    <property type="entry name" value="BRCT"/>
    <property type="match status" value="1"/>
</dbReference>
<dbReference type="Pfam" id="PF03119">
    <property type="entry name" value="DNA_ligase_ZBD"/>
    <property type="match status" value="1"/>
</dbReference>
<dbReference type="FunFam" id="3.30.470.30:FF:000001">
    <property type="entry name" value="DNA ligase"/>
    <property type="match status" value="1"/>
</dbReference>
<dbReference type="CDD" id="cd00114">
    <property type="entry name" value="LIGANc"/>
    <property type="match status" value="1"/>
</dbReference>
<dbReference type="InterPro" id="IPR013839">
    <property type="entry name" value="DNAligase_adenylation"/>
</dbReference>
<keyword evidence="14" id="KW-0464">Manganese</keyword>
<evidence type="ECO:0000256" key="1">
    <source>
        <dbReference type="ARBA" id="ARBA00004067"/>
    </source>
</evidence>
<name>A0A9X4RWB0_9FLAO</name>
<dbReference type="FunFam" id="1.10.150.20:FF:000006">
    <property type="entry name" value="DNA ligase"/>
    <property type="match status" value="1"/>
</dbReference>
<dbReference type="FunFam" id="1.10.287.610:FF:000002">
    <property type="entry name" value="DNA ligase"/>
    <property type="match status" value="1"/>
</dbReference>
<keyword evidence="5 14" id="KW-0235">DNA replication</keyword>
<evidence type="ECO:0000256" key="2">
    <source>
        <dbReference type="ARBA" id="ARBA00012722"/>
    </source>
</evidence>
<organism evidence="16 17">
    <name type="scientific">Profundicola chukchiensis</name>
    <dbReference type="NCBI Taxonomy" id="2961959"/>
    <lineage>
        <taxon>Bacteria</taxon>
        <taxon>Pseudomonadati</taxon>
        <taxon>Bacteroidota</taxon>
        <taxon>Flavobacteriia</taxon>
        <taxon>Flavobacteriales</taxon>
        <taxon>Weeksellaceae</taxon>
        <taxon>Profundicola</taxon>
    </lineage>
</organism>
<keyword evidence="4 14" id="KW-0436">Ligase</keyword>
<feature type="binding site" evidence="14">
    <location>
        <position position="402"/>
    </location>
    <ligand>
        <name>Zn(2+)</name>
        <dbReference type="ChEBI" id="CHEBI:29105"/>
    </ligand>
</feature>
<feature type="binding site" evidence="14">
    <location>
        <position position="284"/>
    </location>
    <ligand>
        <name>NAD(+)</name>
        <dbReference type="ChEBI" id="CHEBI:57540"/>
    </ligand>
</feature>
<evidence type="ECO:0000256" key="14">
    <source>
        <dbReference type="HAMAP-Rule" id="MF_01588"/>
    </source>
</evidence>
<dbReference type="GO" id="GO:0005829">
    <property type="term" value="C:cytosol"/>
    <property type="evidence" value="ECO:0007669"/>
    <property type="project" value="TreeGrafter"/>
</dbReference>
<dbReference type="Gene3D" id="1.10.287.610">
    <property type="entry name" value="Helix hairpin bin"/>
    <property type="match status" value="1"/>
</dbReference>
<comment type="similarity">
    <text evidence="13 14">Belongs to the NAD-dependent DNA ligase family. LigA subfamily.</text>
</comment>
<reference evidence="16" key="1">
    <citation type="submission" date="2022-07" db="EMBL/GenBank/DDBJ databases">
        <title>Description and genome-wide analysis of Profundicola chukchiensis gen. nov., sp. nov., marine bacteria isolated from bottom sediments of the Chukchi Sea.</title>
        <authorList>
            <person name="Romanenko L."/>
            <person name="Otstavnykh N."/>
            <person name="Kurilenko V."/>
            <person name="Eremeev V."/>
            <person name="Velansky P."/>
            <person name="Mikhailov V."/>
            <person name="Isaeva M."/>
        </authorList>
    </citation>
    <scope>NUCLEOTIDE SEQUENCE</scope>
    <source>
        <strain evidence="16">KMM 9713</strain>
    </source>
</reference>
<comment type="caution">
    <text evidence="16">The sequence shown here is derived from an EMBL/GenBank/DDBJ whole genome shotgun (WGS) entry which is preliminary data.</text>
</comment>
<feature type="binding site" evidence="14">
    <location>
        <position position="133"/>
    </location>
    <ligand>
        <name>NAD(+)</name>
        <dbReference type="ChEBI" id="CHEBI:57540"/>
    </ligand>
</feature>
<dbReference type="InterPro" id="IPR041663">
    <property type="entry name" value="DisA/LigA_HHH"/>
</dbReference>
<dbReference type="InterPro" id="IPR033136">
    <property type="entry name" value="DNA_ligase_CS"/>
</dbReference>
<evidence type="ECO:0000256" key="5">
    <source>
        <dbReference type="ARBA" id="ARBA00022705"/>
    </source>
</evidence>
<evidence type="ECO:0000256" key="7">
    <source>
        <dbReference type="ARBA" id="ARBA00022763"/>
    </source>
</evidence>
<evidence type="ECO:0000256" key="6">
    <source>
        <dbReference type="ARBA" id="ARBA00022723"/>
    </source>
</evidence>
<evidence type="ECO:0000256" key="9">
    <source>
        <dbReference type="ARBA" id="ARBA00022842"/>
    </source>
</evidence>
<comment type="function">
    <text evidence="1 14">DNA ligase that catalyzes the formation of phosphodiester linkages between 5'-phosphoryl and 3'-hydroxyl groups in double-stranded DNA using NAD as a coenzyme and as the energy source for the reaction. It is essential for DNA replication and repair of damaged DNA.</text>
</comment>
<dbReference type="Gene3D" id="1.10.150.20">
    <property type="entry name" value="5' to 3' exonuclease, C-terminal subdomain"/>
    <property type="match status" value="2"/>
</dbReference>
<keyword evidence="17" id="KW-1185">Reference proteome</keyword>
<dbReference type="EC" id="6.5.1.2" evidence="2 14"/>
<keyword evidence="8 14" id="KW-0862">Zinc</keyword>
<dbReference type="SUPFAM" id="SSF52113">
    <property type="entry name" value="BRCT domain"/>
    <property type="match status" value="1"/>
</dbReference>
<dbReference type="SMART" id="SM00292">
    <property type="entry name" value="BRCT"/>
    <property type="match status" value="1"/>
</dbReference>
<dbReference type="InterPro" id="IPR013840">
    <property type="entry name" value="DNAligase_N"/>
</dbReference>
<dbReference type="RefSeq" id="WP_304421158.1">
    <property type="nucleotide sequence ID" value="NZ_JANCMU010000007.1"/>
</dbReference>
<dbReference type="PANTHER" id="PTHR23389">
    <property type="entry name" value="CHROMOSOME TRANSMISSION FIDELITY FACTOR 18"/>
    <property type="match status" value="1"/>
</dbReference>
<evidence type="ECO:0000256" key="10">
    <source>
        <dbReference type="ARBA" id="ARBA00023027"/>
    </source>
</evidence>
<dbReference type="Pfam" id="PF03120">
    <property type="entry name" value="OB_DNA_ligase"/>
    <property type="match status" value="1"/>
</dbReference>
<dbReference type="SMART" id="SM00532">
    <property type="entry name" value="LIGANc"/>
    <property type="match status" value="1"/>
</dbReference>
<dbReference type="Gene3D" id="2.40.50.140">
    <property type="entry name" value="Nucleic acid-binding proteins"/>
    <property type="match status" value="1"/>
</dbReference>
<dbReference type="NCBIfam" id="TIGR00575">
    <property type="entry name" value="dnlj"/>
    <property type="match status" value="1"/>
</dbReference>
<evidence type="ECO:0000259" key="15">
    <source>
        <dbReference type="PROSITE" id="PS50172"/>
    </source>
</evidence>
<sequence>MNIEQRIQELSQELDEHNYKYYVLDQPSISDYEFDMKLRELQELEEKYPAFASPNSPTQRVGGSVTKNFRTIEHKYRMYSLSNAYSFEEVEEWIARLEKSMGTNLTYVCELKYDGASISLKYVDGNLAEGVTRGDGFQGDEITTNVRTIRSIPLKLKTATEGELFVRGEIILPFTGFQQLNAEREELGLEPFMNPRNTASGSLKMQDSTEVAKRPLEAFMYGVLGDNLPFDTQWEMLEFARKAGFKVPSAAQLCKNAQEIQDFINHWDKARHDLPYEIDGIVIKVNEIHQQNELGYTAKSPRWAVAYKFKAEQVQTKLNSITYQVGRTGAVTPVANLEPVLLAGTTVKRASLHNADIIAQLDVRIGDTVMVEKGGEIIPKIVDVNLDLRPADAEKVEFAKTCPECDTPLERAEGEAAFYCPNEDGCPPQIKGRIEHFVSRKAMDMESVGAETIALFHEAGLLNDIADLYDLKKEDILPLDRMAEKSANNIIESIVKSKEIPFHKVLYGLGIRFVGETVAKKLVKALPTIDALMKASQEELEAIDTIGVRIAESVRKYFENPEHIEMIQKLKDYGLQFEAVADENVSDKLNDQSFLFTGKLTEFTRDEAKEMVEKNGGKLVSSVTKKLNYLVVGENAGSKLKKATELGTVKILTEQQFLDMLQE</sequence>
<dbReference type="InterPro" id="IPR001679">
    <property type="entry name" value="DNA_ligase"/>
</dbReference>
<dbReference type="EMBL" id="JANCMU010000007">
    <property type="protein sequence ID" value="MDG4946845.1"/>
    <property type="molecule type" value="Genomic_DNA"/>
</dbReference>
<dbReference type="Pfam" id="PF00533">
    <property type="entry name" value="BRCT"/>
    <property type="match status" value="1"/>
</dbReference>
<evidence type="ECO:0000313" key="17">
    <source>
        <dbReference type="Proteomes" id="UP001152599"/>
    </source>
</evidence>
<dbReference type="SUPFAM" id="SSF47781">
    <property type="entry name" value="RuvA domain 2-like"/>
    <property type="match status" value="1"/>
</dbReference>
<dbReference type="FunFam" id="1.10.150.20:FF:000007">
    <property type="entry name" value="DNA ligase"/>
    <property type="match status" value="1"/>
</dbReference>
<dbReference type="Gene3D" id="6.20.10.30">
    <property type="match status" value="1"/>
</dbReference>
<dbReference type="NCBIfam" id="NF005932">
    <property type="entry name" value="PRK07956.1"/>
    <property type="match status" value="1"/>
</dbReference>
<dbReference type="InterPro" id="IPR012340">
    <property type="entry name" value="NA-bd_OB-fold"/>
</dbReference>
<feature type="binding site" evidence="14">
    <location>
        <position position="110"/>
    </location>
    <ligand>
        <name>NAD(+)</name>
        <dbReference type="ChEBI" id="CHEBI:57540"/>
    </ligand>
</feature>
<comment type="cofactor">
    <cofactor evidence="14">
        <name>Mg(2+)</name>
        <dbReference type="ChEBI" id="CHEBI:18420"/>
    </cofactor>
    <cofactor evidence="14">
        <name>Mn(2+)</name>
        <dbReference type="ChEBI" id="CHEBI:29035"/>
    </cofactor>
</comment>
<keyword evidence="7 14" id="KW-0227">DNA damage</keyword>
<feature type="binding site" evidence="14">
    <location>
        <position position="426"/>
    </location>
    <ligand>
        <name>Zn(2+)</name>
        <dbReference type="ChEBI" id="CHEBI:29105"/>
    </ligand>
</feature>
<dbReference type="Pfam" id="PF01653">
    <property type="entry name" value="DNA_ligase_aden"/>
    <property type="match status" value="1"/>
</dbReference>
<dbReference type="InterPro" id="IPR001357">
    <property type="entry name" value="BRCT_dom"/>
</dbReference>
<dbReference type="Proteomes" id="UP001152599">
    <property type="component" value="Unassembled WGS sequence"/>
</dbReference>
<keyword evidence="6 14" id="KW-0479">Metal-binding</keyword>
<feature type="binding site" evidence="14">
    <location>
        <begin position="80"/>
        <end position="81"/>
    </location>
    <ligand>
        <name>NAD(+)</name>
        <dbReference type="ChEBI" id="CHEBI:57540"/>
    </ligand>
</feature>
<evidence type="ECO:0000256" key="13">
    <source>
        <dbReference type="ARBA" id="ARBA00060881"/>
    </source>
</evidence>
<dbReference type="GO" id="GO:0046872">
    <property type="term" value="F:metal ion binding"/>
    <property type="evidence" value="ECO:0007669"/>
    <property type="project" value="UniProtKB-KW"/>
</dbReference>
<evidence type="ECO:0000256" key="12">
    <source>
        <dbReference type="ARBA" id="ARBA00034005"/>
    </source>
</evidence>
<dbReference type="SUPFAM" id="SSF50249">
    <property type="entry name" value="Nucleic acid-binding proteins"/>
    <property type="match status" value="1"/>
</dbReference>
<dbReference type="PANTHER" id="PTHR23389:SF9">
    <property type="entry name" value="DNA LIGASE"/>
    <property type="match status" value="1"/>
</dbReference>
<dbReference type="FunFam" id="2.40.50.140:FF:000012">
    <property type="entry name" value="DNA ligase"/>
    <property type="match status" value="1"/>
</dbReference>
<dbReference type="Gene3D" id="3.40.50.10190">
    <property type="entry name" value="BRCT domain"/>
    <property type="match status" value="1"/>
</dbReference>
<evidence type="ECO:0000256" key="3">
    <source>
        <dbReference type="ARBA" id="ARBA00013308"/>
    </source>
</evidence>
<feature type="domain" description="BRCT" evidence="15">
    <location>
        <begin position="584"/>
        <end position="663"/>
    </location>
</feature>
<evidence type="ECO:0000256" key="8">
    <source>
        <dbReference type="ARBA" id="ARBA00022833"/>
    </source>
</evidence>
<feature type="binding site" evidence="14">
    <location>
        <position position="405"/>
    </location>
    <ligand>
        <name>Zn(2+)</name>
        <dbReference type="ChEBI" id="CHEBI:29105"/>
    </ligand>
</feature>
<feature type="binding site" evidence="14">
    <location>
        <position position="169"/>
    </location>
    <ligand>
        <name>NAD(+)</name>
        <dbReference type="ChEBI" id="CHEBI:57540"/>
    </ligand>
</feature>
<proteinExistence type="inferred from homology"/>
<keyword evidence="9 14" id="KW-0460">Magnesium</keyword>
<dbReference type="InterPro" id="IPR004150">
    <property type="entry name" value="NAD_DNA_ligase_OB"/>
</dbReference>
<dbReference type="HAMAP" id="MF_01588">
    <property type="entry name" value="DNA_ligase_A"/>
    <property type="match status" value="1"/>
</dbReference>
<gene>
    <name evidence="14 16" type="primary">ligA</name>
    <name evidence="16" type="ORF">NMK71_10490</name>
</gene>
<dbReference type="Pfam" id="PF12826">
    <property type="entry name" value="HHH_2"/>
    <property type="match status" value="1"/>
</dbReference>
<protein>
    <recommendedName>
        <fullName evidence="3 14">DNA ligase</fullName>
        <ecNumber evidence="2 14">6.5.1.2</ecNumber>
    </recommendedName>
    <alternativeName>
        <fullName evidence="14">Polydeoxyribonucleotide synthase [NAD(+)]</fullName>
    </alternativeName>
</protein>
<dbReference type="AlphaFoldDB" id="A0A9X4RWB0"/>
<dbReference type="CDD" id="cd17748">
    <property type="entry name" value="BRCT_DNA_ligase_like"/>
    <property type="match status" value="1"/>
</dbReference>
<dbReference type="PROSITE" id="PS01056">
    <property type="entry name" value="DNA_LIGASE_N2"/>
    <property type="match status" value="1"/>
</dbReference>
<dbReference type="PIRSF" id="PIRSF001604">
    <property type="entry name" value="LigA"/>
    <property type="match status" value="1"/>
</dbReference>
<evidence type="ECO:0000256" key="11">
    <source>
        <dbReference type="ARBA" id="ARBA00023204"/>
    </source>
</evidence>
<feature type="active site" description="N6-AMP-lysine intermediate" evidence="14">
    <location>
        <position position="112"/>
    </location>
</feature>
<evidence type="ECO:0000256" key="4">
    <source>
        <dbReference type="ARBA" id="ARBA00022598"/>
    </source>
</evidence>
<dbReference type="InterPro" id="IPR004149">
    <property type="entry name" value="Znf_DNAligase_C4"/>
</dbReference>
<evidence type="ECO:0000313" key="16">
    <source>
        <dbReference type="EMBL" id="MDG4946845.1"/>
    </source>
</evidence>
<feature type="binding site" evidence="14">
    <location>
        <position position="420"/>
    </location>
    <ligand>
        <name>Zn(2+)</name>
        <dbReference type="ChEBI" id="CHEBI:29105"/>
    </ligand>
</feature>
<dbReference type="Gene3D" id="3.30.470.30">
    <property type="entry name" value="DNA ligase/mRNA capping enzyme"/>
    <property type="match status" value="1"/>
</dbReference>
<feature type="binding site" evidence="14">
    <location>
        <begin position="31"/>
        <end position="35"/>
    </location>
    <ligand>
        <name>NAD(+)</name>
        <dbReference type="ChEBI" id="CHEBI:57540"/>
    </ligand>
</feature>
<dbReference type="InterPro" id="IPR036420">
    <property type="entry name" value="BRCT_dom_sf"/>
</dbReference>